<dbReference type="AlphaFoldDB" id="A0A644YPK6"/>
<organism evidence="1">
    <name type="scientific">bioreactor metagenome</name>
    <dbReference type="NCBI Taxonomy" id="1076179"/>
    <lineage>
        <taxon>unclassified sequences</taxon>
        <taxon>metagenomes</taxon>
        <taxon>ecological metagenomes</taxon>
    </lineage>
</organism>
<dbReference type="InterPro" id="IPR031585">
    <property type="entry name" value="OmpA_OmpF-like"/>
</dbReference>
<comment type="caution">
    <text evidence="1">The sequence shown here is derived from an EMBL/GenBank/DDBJ whole genome shotgun (WGS) entry which is preliminary data.</text>
</comment>
<name>A0A644YPK6_9ZZZZ</name>
<sequence>MQPWQSNASGILTVIKNNMKIKKILLLAVTSIICLTINAQTSVDKDYTPQKGDITLAATVGYNSYTSITAPSGLLTDYELAAISTNWSDKKLMVGFESGWFFRDTWKLNLGGGINFTNSPGYTAVPGTIDEDSEIGDGSIPNYRAVADSYSFSYNVFTGIDKYYKIKSIPNLMMYGGIRIGFAYGLNEMKYDEPESMGKSDAETWNLRGGLTFGLDYFLAKGIYIGCQVDPFSYTYNMTSVKPQEGLSDLSADSHNYSIMSAPTIKIGFKF</sequence>
<reference evidence="1" key="1">
    <citation type="submission" date="2019-08" db="EMBL/GenBank/DDBJ databases">
        <authorList>
            <person name="Kucharzyk K."/>
            <person name="Murdoch R.W."/>
            <person name="Higgins S."/>
            <person name="Loffler F."/>
        </authorList>
    </citation>
    <scope>NUCLEOTIDE SEQUENCE</scope>
</reference>
<dbReference type="Pfam" id="PF16961">
    <property type="entry name" value="OmpA_like"/>
    <property type="match status" value="1"/>
</dbReference>
<protein>
    <submittedName>
        <fullName evidence="1">Uncharacterized protein</fullName>
    </submittedName>
</protein>
<dbReference type="EMBL" id="VSSQ01005810">
    <property type="protein sequence ID" value="MPM30525.1"/>
    <property type="molecule type" value="Genomic_DNA"/>
</dbReference>
<evidence type="ECO:0000313" key="1">
    <source>
        <dbReference type="EMBL" id="MPM30525.1"/>
    </source>
</evidence>
<accession>A0A644YPK6</accession>
<proteinExistence type="predicted"/>
<gene>
    <name evidence="1" type="ORF">SDC9_77075</name>
</gene>